<reference evidence="3" key="1">
    <citation type="journal article" date="2004" name="J. Bacteriol.">
        <title>An evolutionary hot spot: the pNGR234b replicon of Rhizobium sp. strain NGR234.</title>
        <authorList>
            <person name="Streit W.R."/>
            <person name="Schmitz R.A."/>
            <person name="Perret X."/>
            <person name="Staehelin C."/>
            <person name="Deakin W.J."/>
            <person name="Raasch C."/>
            <person name="Liesegang H."/>
            <person name="Broughton W.J."/>
        </authorList>
    </citation>
    <scope>NUCLEOTIDE SEQUENCE [LARGE SCALE GENOMIC DNA]</scope>
    <source>
        <strain evidence="3">NBRC 101917 / NGR234</strain>
    </source>
</reference>
<dbReference type="RefSeq" id="WP_015886879.1">
    <property type="nucleotide sequence ID" value="NC_012586.1"/>
</dbReference>
<dbReference type="OrthoDB" id="9782620at2"/>
<keyword evidence="2" id="KW-0614">Plasmid</keyword>
<feature type="region of interest" description="Disordered" evidence="1">
    <location>
        <begin position="1"/>
        <end position="33"/>
    </location>
</feature>
<dbReference type="InterPro" id="IPR003738">
    <property type="entry name" value="SRAP"/>
</dbReference>
<evidence type="ECO:0000313" key="2">
    <source>
        <dbReference type="EMBL" id="ACP22216.1"/>
    </source>
</evidence>
<dbReference type="Proteomes" id="UP000001054">
    <property type="component" value="Plasmid pNGR234b"/>
</dbReference>
<dbReference type="Pfam" id="PF02586">
    <property type="entry name" value="SRAP"/>
    <property type="match status" value="1"/>
</dbReference>
<geneLocation type="plasmid" evidence="3">
    <name>sym pNGR234b</name>
</geneLocation>
<gene>
    <name evidence="2" type="ordered locus">NGR_b07580</name>
</gene>
<keyword evidence="3" id="KW-1185">Reference proteome</keyword>
<dbReference type="KEGG" id="rhi:NGR_b07580"/>
<organism evidence="2 3">
    <name type="scientific">Sinorhizobium fredii (strain NBRC 101917 / NGR234)</name>
    <dbReference type="NCBI Taxonomy" id="394"/>
    <lineage>
        <taxon>Bacteria</taxon>
        <taxon>Pseudomonadati</taxon>
        <taxon>Pseudomonadota</taxon>
        <taxon>Alphaproteobacteria</taxon>
        <taxon>Hyphomicrobiales</taxon>
        <taxon>Rhizobiaceae</taxon>
        <taxon>Sinorhizobium/Ensifer group</taxon>
        <taxon>Sinorhizobium</taxon>
    </lineage>
</organism>
<dbReference type="HOGENOM" id="CLU_1389256_0_0_5"/>
<dbReference type="AlphaFoldDB" id="C3KQ58"/>
<dbReference type="SUPFAM" id="SSF143081">
    <property type="entry name" value="BB1717-like"/>
    <property type="match status" value="1"/>
</dbReference>
<sequence length="196" mass="21970">MNRKGNAISRLRGTRPQLLPLHPPQKAGWSDESEGVKIGRRLLRQDPAKGSNLRAETHRLAPQYRCIVPWTAFCEYEDTKPKKTARWFSLDPSEPAAFFAGIWTPWNGERGSMKNPRAGEHEPFDFLTCDANEIVKPIHPKALPVTPDGACRNRALAHCGVEGSKATAETIPYRCYDAAASWTGRGGDPHLTFHRW</sequence>
<dbReference type="InterPro" id="IPR036590">
    <property type="entry name" value="SRAP-like"/>
</dbReference>
<dbReference type="GO" id="GO:0106300">
    <property type="term" value="P:protein-DNA covalent cross-linking repair"/>
    <property type="evidence" value="ECO:0007669"/>
    <property type="project" value="InterPro"/>
</dbReference>
<reference evidence="2 3" key="2">
    <citation type="journal article" date="2009" name="Appl. Environ. Microbiol.">
        <title>Rhizobium sp. strain NGR234 possesses a remarkable number of secretion systems.</title>
        <authorList>
            <person name="Schmeisser C."/>
            <person name="Liesegang H."/>
            <person name="Krysciak D."/>
            <person name="Bakkou N."/>
            <person name="Le Quere A."/>
            <person name="Wollherr A."/>
            <person name="Heinemeyer I."/>
            <person name="Morgenstern B."/>
            <person name="Pommerening-Roeser A."/>
            <person name="Flores M."/>
            <person name="Palacios R."/>
            <person name="Brenner S."/>
            <person name="Gottschalk G."/>
            <person name="Schmitz R.A."/>
            <person name="Broughton W.J."/>
            <person name="Perret X."/>
            <person name="Strittmatter A.W."/>
            <person name="Streit W.R."/>
        </authorList>
    </citation>
    <scope>NUCLEOTIDE SEQUENCE [LARGE SCALE GENOMIC DNA]</scope>
    <source>
        <strain evidence="3">NBRC 101917 / NGR234</strain>
    </source>
</reference>
<evidence type="ECO:0000313" key="3">
    <source>
        <dbReference type="Proteomes" id="UP000001054"/>
    </source>
</evidence>
<dbReference type="Gene3D" id="3.90.1680.10">
    <property type="entry name" value="SOS response associated peptidase-like"/>
    <property type="match status" value="1"/>
</dbReference>
<evidence type="ECO:0008006" key="4">
    <source>
        <dbReference type="Google" id="ProtNLM"/>
    </source>
</evidence>
<evidence type="ECO:0000256" key="1">
    <source>
        <dbReference type="SAM" id="MobiDB-lite"/>
    </source>
</evidence>
<proteinExistence type="predicted"/>
<dbReference type="GO" id="GO:0003697">
    <property type="term" value="F:single-stranded DNA binding"/>
    <property type="evidence" value="ECO:0007669"/>
    <property type="project" value="InterPro"/>
</dbReference>
<accession>C3KQ58</accession>
<name>C3KQ58_SINFN</name>
<dbReference type="EMBL" id="CP000874">
    <property type="protein sequence ID" value="ACP22216.1"/>
    <property type="molecule type" value="Genomic_DNA"/>
</dbReference>
<protein>
    <recommendedName>
        <fullName evidence="4">Abasic site processing protein</fullName>
    </recommendedName>
</protein>